<dbReference type="SUPFAM" id="SSF53850">
    <property type="entry name" value="Periplasmic binding protein-like II"/>
    <property type="match status" value="1"/>
</dbReference>
<dbReference type="PANTHER" id="PTHR30126:SF4">
    <property type="entry name" value="LYSR FAMILY TRANSCRIPTIONAL REGULATOR"/>
    <property type="match status" value="1"/>
</dbReference>
<dbReference type="InterPro" id="IPR036388">
    <property type="entry name" value="WH-like_DNA-bd_sf"/>
</dbReference>
<gene>
    <name evidence="6" type="ORF">BI364_14880</name>
</gene>
<dbReference type="InterPro" id="IPR036390">
    <property type="entry name" value="WH_DNA-bd_sf"/>
</dbReference>
<evidence type="ECO:0000313" key="7">
    <source>
        <dbReference type="Proteomes" id="UP000095401"/>
    </source>
</evidence>
<feature type="domain" description="HTH lysR-type" evidence="5">
    <location>
        <begin position="3"/>
        <end position="60"/>
    </location>
</feature>
<accession>A0A1D8IRT6</accession>
<dbReference type="PROSITE" id="PS50931">
    <property type="entry name" value="HTH_LYSR"/>
    <property type="match status" value="1"/>
</dbReference>
<evidence type="ECO:0000256" key="2">
    <source>
        <dbReference type="ARBA" id="ARBA00023015"/>
    </source>
</evidence>
<protein>
    <submittedName>
        <fullName evidence="6">LysR family transcriptional regulator</fullName>
    </submittedName>
</protein>
<dbReference type="PANTHER" id="PTHR30126">
    <property type="entry name" value="HTH-TYPE TRANSCRIPTIONAL REGULATOR"/>
    <property type="match status" value="1"/>
</dbReference>
<evidence type="ECO:0000256" key="3">
    <source>
        <dbReference type="ARBA" id="ARBA00023125"/>
    </source>
</evidence>
<dbReference type="RefSeq" id="WP_070079407.1">
    <property type="nucleotide sequence ID" value="NZ_CP017415.1"/>
</dbReference>
<name>A0A1D8IRT6_9GAMM</name>
<dbReference type="EMBL" id="CP017415">
    <property type="protein sequence ID" value="AOU99054.1"/>
    <property type="molecule type" value="Genomic_DNA"/>
</dbReference>
<organism evidence="6 7">
    <name type="scientific">Acidihalobacter yilgarnensis</name>
    <dbReference type="NCBI Taxonomy" id="2819280"/>
    <lineage>
        <taxon>Bacteria</taxon>
        <taxon>Pseudomonadati</taxon>
        <taxon>Pseudomonadota</taxon>
        <taxon>Gammaproteobacteria</taxon>
        <taxon>Chromatiales</taxon>
        <taxon>Ectothiorhodospiraceae</taxon>
        <taxon>Acidihalobacter</taxon>
    </lineage>
</organism>
<dbReference type="SUPFAM" id="SSF46785">
    <property type="entry name" value="Winged helix' DNA-binding domain"/>
    <property type="match status" value="1"/>
</dbReference>
<evidence type="ECO:0000313" key="6">
    <source>
        <dbReference type="EMBL" id="AOU99054.1"/>
    </source>
</evidence>
<sequence>MRITLDALNVLDAIDRKGSFAAAAETLHRVPSAVTYTVQKLEQDLDLALFDRSGHRARLTPAGRKLVQEGRHLLRAADDLESLVKRVATGWETELRIAISDLIPVARLYAILGEFYDAGHATRLRLSEETFGGNWDALMSGRADLIVGAPGDGPPEGGYNVRPLGEVSFVFVVAPQHPLARVEEPIPESIIRQHRVIVAADSSRHLPPRSSGIAGTQDILTLPSMEAKREAHCRGLGIGYMPRHLVARDLASGRLLARKVATDIAHPRLALAWRENTEGLALDWFLSRLSRLDWVEGIID</sequence>
<dbReference type="KEGG" id="aprs:BI364_14880"/>
<keyword evidence="7" id="KW-1185">Reference proteome</keyword>
<keyword evidence="3" id="KW-0238">DNA-binding</keyword>
<dbReference type="Gene3D" id="1.10.10.10">
    <property type="entry name" value="Winged helix-like DNA-binding domain superfamily/Winged helix DNA-binding domain"/>
    <property type="match status" value="1"/>
</dbReference>
<dbReference type="InterPro" id="IPR000847">
    <property type="entry name" value="LysR_HTH_N"/>
</dbReference>
<dbReference type="InterPro" id="IPR005119">
    <property type="entry name" value="LysR_subst-bd"/>
</dbReference>
<keyword evidence="4" id="KW-0804">Transcription</keyword>
<dbReference type="Pfam" id="PF03466">
    <property type="entry name" value="LysR_substrate"/>
    <property type="match status" value="1"/>
</dbReference>
<reference evidence="7" key="1">
    <citation type="submission" date="2016-09" db="EMBL/GenBank/DDBJ databases">
        <title>Acidihalobacter prosperus F5.</title>
        <authorList>
            <person name="Khaleque H.N."/>
            <person name="Ramsay J.P."/>
            <person name="Kaksonen A.H."/>
            <person name="Boxall N.J."/>
            <person name="Watkin E.L.J."/>
        </authorList>
    </citation>
    <scope>NUCLEOTIDE SEQUENCE [LARGE SCALE GENOMIC DNA]</scope>
    <source>
        <strain evidence="7">F5</strain>
    </source>
</reference>
<evidence type="ECO:0000256" key="4">
    <source>
        <dbReference type="ARBA" id="ARBA00023163"/>
    </source>
</evidence>
<dbReference type="Pfam" id="PF00126">
    <property type="entry name" value="HTH_1"/>
    <property type="match status" value="1"/>
</dbReference>
<dbReference type="Proteomes" id="UP000095401">
    <property type="component" value="Chromosome"/>
</dbReference>
<dbReference type="GO" id="GO:0003700">
    <property type="term" value="F:DNA-binding transcription factor activity"/>
    <property type="evidence" value="ECO:0007669"/>
    <property type="project" value="InterPro"/>
</dbReference>
<dbReference type="GO" id="GO:0000976">
    <property type="term" value="F:transcription cis-regulatory region binding"/>
    <property type="evidence" value="ECO:0007669"/>
    <property type="project" value="TreeGrafter"/>
</dbReference>
<dbReference type="AlphaFoldDB" id="A0A1D8IRT6"/>
<proteinExistence type="inferred from homology"/>
<comment type="similarity">
    <text evidence="1">Belongs to the LysR transcriptional regulatory family.</text>
</comment>
<keyword evidence="2" id="KW-0805">Transcription regulation</keyword>
<dbReference type="Gene3D" id="3.40.190.10">
    <property type="entry name" value="Periplasmic binding protein-like II"/>
    <property type="match status" value="2"/>
</dbReference>
<evidence type="ECO:0000259" key="5">
    <source>
        <dbReference type="PROSITE" id="PS50931"/>
    </source>
</evidence>
<evidence type="ECO:0000256" key="1">
    <source>
        <dbReference type="ARBA" id="ARBA00009437"/>
    </source>
</evidence>